<reference evidence="18 19" key="1">
    <citation type="journal article" date="2013" name="Curr. Biol.">
        <title>The Genome of the Foraminiferan Reticulomyxa filosa.</title>
        <authorList>
            <person name="Glockner G."/>
            <person name="Hulsmann N."/>
            <person name="Schleicher M."/>
            <person name="Noegel A.A."/>
            <person name="Eichinger L."/>
            <person name="Gallinger C."/>
            <person name="Pawlowski J."/>
            <person name="Sierra R."/>
            <person name="Euteneuer U."/>
            <person name="Pillet L."/>
            <person name="Moustafa A."/>
            <person name="Platzer M."/>
            <person name="Groth M."/>
            <person name="Szafranski K."/>
            <person name="Schliwa M."/>
        </authorList>
    </citation>
    <scope>NUCLEOTIDE SEQUENCE [LARGE SCALE GENOMIC DNA]</scope>
</reference>
<gene>
    <name evidence="18" type="ORF">RFI_10754</name>
</gene>
<dbReference type="PANTHER" id="PTHR11098:SF1">
    <property type="entry name" value="NICOTINATE PHOSPHORIBOSYLTRANSFERASE"/>
    <property type="match status" value="1"/>
</dbReference>
<comment type="catalytic activity">
    <reaction evidence="14">
        <text>5-phospho-alpha-D-ribose 1-diphosphate + nicotinate + ATP + H2O = nicotinate beta-D-ribonucleotide + ADP + phosphate + diphosphate</text>
        <dbReference type="Rhea" id="RHEA:36163"/>
        <dbReference type="ChEBI" id="CHEBI:15377"/>
        <dbReference type="ChEBI" id="CHEBI:30616"/>
        <dbReference type="ChEBI" id="CHEBI:32544"/>
        <dbReference type="ChEBI" id="CHEBI:33019"/>
        <dbReference type="ChEBI" id="CHEBI:43474"/>
        <dbReference type="ChEBI" id="CHEBI:57502"/>
        <dbReference type="ChEBI" id="CHEBI:58017"/>
        <dbReference type="ChEBI" id="CHEBI:456216"/>
        <dbReference type="EC" id="6.3.4.21"/>
    </reaction>
</comment>
<evidence type="ECO:0000256" key="11">
    <source>
        <dbReference type="ARBA" id="ARBA00022842"/>
    </source>
</evidence>
<keyword evidence="19" id="KW-1185">Reference proteome</keyword>
<comment type="cofactor">
    <cofactor evidence="2">
        <name>Mg(2+)</name>
        <dbReference type="ChEBI" id="CHEBI:18420"/>
    </cofactor>
</comment>
<evidence type="ECO:0000256" key="14">
    <source>
        <dbReference type="ARBA" id="ARBA00048668"/>
    </source>
</evidence>
<dbReference type="AlphaFoldDB" id="X6NLZ9"/>
<keyword evidence="18" id="KW-0328">Glycosyltransferase</keyword>
<feature type="domain" description="Nicotinate phosphoribosyltransferase C-terminal" evidence="17">
    <location>
        <begin position="278"/>
        <end position="328"/>
    </location>
</feature>
<evidence type="ECO:0000256" key="15">
    <source>
        <dbReference type="SAM" id="Phobius"/>
    </source>
</evidence>
<dbReference type="OrthoDB" id="193380at2759"/>
<dbReference type="GO" id="GO:0046872">
    <property type="term" value="F:metal ion binding"/>
    <property type="evidence" value="ECO:0007669"/>
    <property type="project" value="UniProtKB-KW"/>
</dbReference>
<comment type="similarity">
    <text evidence="4">Belongs to the NAPRTase family.</text>
</comment>
<dbReference type="GO" id="GO:0034355">
    <property type="term" value="P:NAD+ biosynthetic process via the salvage pathway"/>
    <property type="evidence" value="ECO:0007669"/>
    <property type="project" value="TreeGrafter"/>
</dbReference>
<feature type="domain" description="Nicotinate/nicotinamide phosphoribosyltransferase" evidence="16">
    <location>
        <begin position="79"/>
        <end position="182"/>
    </location>
</feature>
<dbReference type="Gene3D" id="3.20.140.10">
    <property type="entry name" value="nicotinate phosphoribosyltransferase"/>
    <property type="match status" value="2"/>
</dbReference>
<dbReference type="Proteomes" id="UP000023152">
    <property type="component" value="Unassembled WGS sequence"/>
</dbReference>
<comment type="function">
    <text evidence="13">Catalyzes the first step in the biosynthesis of NAD from nicotinic acid, the ATP-dependent synthesis of beta-nicotinate D-ribonucleotide from nicotinate and 5-phospho-D-ribose 1-phosphate. Helps prevent cellular oxidative stress via its role in NAD biosynthesis.</text>
</comment>
<evidence type="ECO:0000256" key="1">
    <source>
        <dbReference type="ARBA" id="ARBA00001936"/>
    </source>
</evidence>
<dbReference type="FunFam" id="3.20.20.70:FF:000155">
    <property type="entry name" value="Nicotinate phosphoribosyltransferase"/>
    <property type="match status" value="1"/>
</dbReference>
<dbReference type="GO" id="GO:0005829">
    <property type="term" value="C:cytosol"/>
    <property type="evidence" value="ECO:0007669"/>
    <property type="project" value="TreeGrafter"/>
</dbReference>
<evidence type="ECO:0000256" key="2">
    <source>
        <dbReference type="ARBA" id="ARBA00001946"/>
    </source>
</evidence>
<evidence type="ECO:0000256" key="13">
    <source>
        <dbReference type="ARBA" id="ARBA00023426"/>
    </source>
</evidence>
<organism evidence="18 19">
    <name type="scientific">Reticulomyxa filosa</name>
    <dbReference type="NCBI Taxonomy" id="46433"/>
    <lineage>
        <taxon>Eukaryota</taxon>
        <taxon>Sar</taxon>
        <taxon>Rhizaria</taxon>
        <taxon>Retaria</taxon>
        <taxon>Foraminifera</taxon>
        <taxon>Monothalamids</taxon>
        <taxon>Reticulomyxidae</taxon>
        <taxon>Reticulomyxa</taxon>
    </lineage>
</organism>
<evidence type="ECO:0000313" key="19">
    <source>
        <dbReference type="Proteomes" id="UP000023152"/>
    </source>
</evidence>
<dbReference type="GO" id="GO:0004516">
    <property type="term" value="F:nicotinate phosphoribosyltransferase activity"/>
    <property type="evidence" value="ECO:0007669"/>
    <property type="project" value="UniProtKB-EC"/>
</dbReference>
<keyword evidence="11" id="KW-0460">Magnesium</keyword>
<comment type="caution">
    <text evidence="18">The sequence shown here is derived from an EMBL/GenBank/DDBJ whole genome shotgun (WGS) entry which is preliminary data.</text>
</comment>
<keyword evidence="15" id="KW-0472">Membrane</keyword>
<dbReference type="OMA" id="REYCMER"/>
<accession>X6NLZ9</accession>
<evidence type="ECO:0000259" key="16">
    <source>
        <dbReference type="Pfam" id="PF04095"/>
    </source>
</evidence>
<evidence type="ECO:0000256" key="6">
    <source>
        <dbReference type="ARBA" id="ARBA00022553"/>
    </source>
</evidence>
<dbReference type="EC" id="6.3.4.21" evidence="5"/>
<evidence type="ECO:0000256" key="7">
    <source>
        <dbReference type="ARBA" id="ARBA00022598"/>
    </source>
</evidence>
<evidence type="ECO:0000256" key="9">
    <source>
        <dbReference type="ARBA" id="ARBA00022679"/>
    </source>
</evidence>
<evidence type="ECO:0000256" key="3">
    <source>
        <dbReference type="ARBA" id="ARBA00004952"/>
    </source>
</evidence>
<keyword evidence="8" id="KW-0662">Pyridine nucleotide biosynthesis</keyword>
<keyword evidence="12" id="KW-0464">Manganese</keyword>
<feature type="transmembrane region" description="Helical" evidence="15">
    <location>
        <begin position="256"/>
        <end position="276"/>
    </location>
</feature>
<sequence length="343" mass="39324">MQTHSKDDKNLKTRAIEYRQLLNGENTNEGELAAFIAYANAFPKNFLALIDTYNTLESGLVNFMCVALALHEANCPPIGIRLDSGDLSYLSKKCRQYFQDVSKQFQVPLADLTIVASNDINEEILYSLKVSLNQQGHEIDAFGIGTNLVTCQKQPALGCVYKLVAIEGSPRIKISEDISKMTIPGTKSIYRLYIRNNEPLVDLLVLDEEIEDSITEKKKSRSYLEPKQVVRCYHPYNDLRRVDVVPDRIEALLVKVLFSITLLIFFTLVFLILWFFQVWDGKLVAKPPSLKENREYCMERVRMLRGDYKRVVNPTPYKVSLSKKLKDTMKDLIEKETPVRTIQ</sequence>
<dbReference type="PIRSF" id="PIRSF000484">
    <property type="entry name" value="NAPRT"/>
    <property type="match status" value="1"/>
</dbReference>
<keyword evidence="6" id="KW-0597">Phosphoprotein</keyword>
<dbReference type="Pfam" id="PF04095">
    <property type="entry name" value="NAPRTase"/>
    <property type="match status" value="1"/>
</dbReference>
<evidence type="ECO:0000256" key="4">
    <source>
        <dbReference type="ARBA" id="ARBA00010897"/>
    </source>
</evidence>
<comment type="cofactor">
    <cofactor evidence="1">
        <name>Mn(2+)</name>
        <dbReference type="ChEBI" id="CHEBI:29035"/>
    </cofactor>
</comment>
<dbReference type="InterPro" id="IPR007229">
    <property type="entry name" value="Nic_PRibTrfase-Fam"/>
</dbReference>
<keyword evidence="9 18" id="KW-0808">Transferase</keyword>
<dbReference type="Pfam" id="PF17956">
    <property type="entry name" value="NAPRTase_C"/>
    <property type="match status" value="2"/>
</dbReference>
<dbReference type="EMBL" id="ASPP01007900">
    <property type="protein sequence ID" value="ETO26382.1"/>
    <property type="molecule type" value="Genomic_DNA"/>
</dbReference>
<keyword evidence="15" id="KW-0812">Transmembrane</keyword>
<evidence type="ECO:0000313" key="18">
    <source>
        <dbReference type="EMBL" id="ETO26382.1"/>
    </source>
</evidence>
<protein>
    <recommendedName>
        <fullName evidence="5">nicotinate phosphoribosyltransferase</fullName>
        <ecNumber evidence="5">6.3.4.21</ecNumber>
    </recommendedName>
</protein>
<keyword evidence="7" id="KW-0436">Ligase</keyword>
<evidence type="ECO:0000256" key="12">
    <source>
        <dbReference type="ARBA" id="ARBA00023211"/>
    </source>
</evidence>
<dbReference type="GO" id="GO:0016757">
    <property type="term" value="F:glycosyltransferase activity"/>
    <property type="evidence" value="ECO:0007669"/>
    <property type="project" value="UniProtKB-KW"/>
</dbReference>
<evidence type="ECO:0000256" key="8">
    <source>
        <dbReference type="ARBA" id="ARBA00022642"/>
    </source>
</evidence>
<dbReference type="InterPro" id="IPR041525">
    <property type="entry name" value="N/Namide_PRibTrfase"/>
</dbReference>
<dbReference type="UniPathway" id="UPA00253">
    <property type="reaction ID" value="UER00457"/>
</dbReference>
<evidence type="ECO:0000256" key="10">
    <source>
        <dbReference type="ARBA" id="ARBA00022723"/>
    </source>
</evidence>
<proteinExistence type="inferred from homology"/>
<keyword evidence="15" id="KW-1133">Transmembrane helix</keyword>
<name>X6NLZ9_RETFI</name>
<feature type="domain" description="Nicotinate phosphoribosyltransferase C-terminal" evidence="17">
    <location>
        <begin position="187"/>
        <end position="256"/>
    </location>
</feature>
<evidence type="ECO:0000259" key="17">
    <source>
        <dbReference type="Pfam" id="PF17956"/>
    </source>
</evidence>
<keyword evidence="10" id="KW-0479">Metal-binding</keyword>
<dbReference type="PANTHER" id="PTHR11098">
    <property type="entry name" value="NICOTINATE PHOSPHORIBOSYLTRANSFERASE"/>
    <property type="match status" value="1"/>
</dbReference>
<evidence type="ECO:0000256" key="5">
    <source>
        <dbReference type="ARBA" id="ARBA00013236"/>
    </source>
</evidence>
<comment type="pathway">
    <text evidence="3">Cofactor biosynthesis; NAD(+) biosynthesis; nicotinate D-ribonucleotide from nicotinate: step 1/1.</text>
</comment>
<dbReference type="InterPro" id="IPR036068">
    <property type="entry name" value="Nicotinate_pribotase-like_C"/>
</dbReference>
<dbReference type="InterPro" id="IPR041619">
    <property type="entry name" value="NAPRTase_C"/>
</dbReference>
<dbReference type="SUPFAM" id="SSF51690">
    <property type="entry name" value="Nicotinate/Quinolinate PRTase C-terminal domain-like"/>
    <property type="match status" value="2"/>
</dbReference>